<feature type="domain" description="AB hydrolase-1" evidence="2">
    <location>
        <begin position="76"/>
        <end position="169"/>
    </location>
</feature>
<dbReference type="InterPro" id="IPR029058">
    <property type="entry name" value="AB_hydrolase_fold"/>
</dbReference>
<dbReference type="PROSITE" id="PS51257">
    <property type="entry name" value="PROKAR_LIPOPROTEIN"/>
    <property type="match status" value="1"/>
</dbReference>
<dbReference type="Proteomes" id="UP000624325">
    <property type="component" value="Unassembled WGS sequence"/>
</dbReference>
<gene>
    <name evidence="3" type="ORF">Air01nite_37930</name>
</gene>
<evidence type="ECO:0000313" key="3">
    <source>
        <dbReference type="EMBL" id="GIF57698.1"/>
    </source>
</evidence>
<keyword evidence="1" id="KW-0732">Signal</keyword>
<sequence>MRRGLVAGMAALLFLAGCSGDVGSGAAAPSPTGPVPGAECPGMASGVGAKPVRFGVDGATNLAGLLGGKGSTGVVLAHQAEADLCQWILGFNELIGKGYQVLAFDFHGHGASESSEVGFDKDVAAAAATLRAAGATTVVLVGASMGGTFSIAAAAEISPPVAGVVSVSAPLAYGGVSAQQETPKLAVPALFLAQQDDGLFGDAALEFEKAATASPDAQALVTPGATHGVPLVIEGGDAKLRAAFFAFLAKHASV</sequence>
<dbReference type="EMBL" id="BONC01000025">
    <property type="protein sequence ID" value="GIF57698.1"/>
    <property type="molecule type" value="Genomic_DNA"/>
</dbReference>
<dbReference type="Gene3D" id="3.40.50.1820">
    <property type="entry name" value="alpha/beta hydrolase"/>
    <property type="match status" value="1"/>
</dbReference>
<dbReference type="SUPFAM" id="SSF53474">
    <property type="entry name" value="alpha/beta-Hydrolases"/>
    <property type="match status" value="1"/>
</dbReference>
<evidence type="ECO:0000256" key="1">
    <source>
        <dbReference type="SAM" id="SignalP"/>
    </source>
</evidence>
<protein>
    <recommendedName>
        <fullName evidence="2">AB hydrolase-1 domain-containing protein</fullName>
    </recommendedName>
</protein>
<keyword evidence="4" id="KW-1185">Reference proteome</keyword>
<name>A0ABQ4C4I7_9ACTN</name>
<accession>A0ABQ4C4I7</accession>
<feature type="chain" id="PRO_5047365299" description="AB hydrolase-1 domain-containing protein" evidence="1">
    <location>
        <begin position="20"/>
        <end position="254"/>
    </location>
</feature>
<proteinExistence type="predicted"/>
<dbReference type="InterPro" id="IPR000073">
    <property type="entry name" value="AB_hydrolase_1"/>
</dbReference>
<evidence type="ECO:0000313" key="4">
    <source>
        <dbReference type="Proteomes" id="UP000624325"/>
    </source>
</evidence>
<dbReference type="Pfam" id="PF00561">
    <property type="entry name" value="Abhydrolase_1"/>
    <property type="match status" value="1"/>
</dbReference>
<comment type="caution">
    <text evidence="3">The sequence shown here is derived from an EMBL/GenBank/DDBJ whole genome shotgun (WGS) entry which is preliminary data.</text>
</comment>
<evidence type="ECO:0000259" key="2">
    <source>
        <dbReference type="Pfam" id="PF00561"/>
    </source>
</evidence>
<reference evidence="3 4" key="1">
    <citation type="submission" date="2021-01" db="EMBL/GenBank/DDBJ databases">
        <title>Whole genome shotgun sequence of Asanoa iriomotensis NBRC 100142.</title>
        <authorList>
            <person name="Komaki H."/>
            <person name="Tamura T."/>
        </authorList>
    </citation>
    <scope>NUCLEOTIDE SEQUENCE [LARGE SCALE GENOMIC DNA]</scope>
    <source>
        <strain evidence="3 4">NBRC 100142</strain>
    </source>
</reference>
<dbReference type="RefSeq" id="WP_203703974.1">
    <property type="nucleotide sequence ID" value="NZ_BAAALU010000019.1"/>
</dbReference>
<organism evidence="3 4">
    <name type="scientific">Asanoa iriomotensis</name>
    <dbReference type="NCBI Taxonomy" id="234613"/>
    <lineage>
        <taxon>Bacteria</taxon>
        <taxon>Bacillati</taxon>
        <taxon>Actinomycetota</taxon>
        <taxon>Actinomycetes</taxon>
        <taxon>Micromonosporales</taxon>
        <taxon>Micromonosporaceae</taxon>
        <taxon>Asanoa</taxon>
    </lineage>
</organism>
<feature type="signal peptide" evidence="1">
    <location>
        <begin position="1"/>
        <end position="19"/>
    </location>
</feature>